<protein>
    <submittedName>
        <fullName evidence="1">DUF1284 domain-containing protein</fullName>
    </submittedName>
</protein>
<dbReference type="RefSeq" id="WP_287277982.1">
    <property type="nucleotide sequence ID" value="NZ_JAMYMY010000016.1"/>
</dbReference>
<dbReference type="Proteomes" id="UP001464387">
    <property type="component" value="Unassembled WGS sequence"/>
</dbReference>
<accession>A0ABV1YEL0</accession>
<dbReference type="Pfam" id="PF06935">
    <property type="entry name" value="DUF1284"/>
    <property type="match status" value="1"/>
</dbReference>
<keyword evidence="2" id="KW-1185">Reference proteome</keyword>
<comment type="caution">
    <text evidence="1">The sequence shown here is derived from an EMBL/GenBank/DDBJ whole genome shotgun (WGS) entry which is preliminary data.</text>
</comment>
<organism evidence="1 2">
    <name type="scientific">Mesorhizobium opportunistum</name>
    <dbReference type="NCBI Taxonomy" id="593909"/>
    <lineage>
        <taxon>Bacteria</taxon>
        <taxon>Pseudomonadati</taxon>
        <taxon>Pseudomonadota</taxon>
        <taxon>Alphaproteobacteria</taxon>
        <taxon>Hyphomicrobiales</taxon>
        <taxon>Phyllobacteriaceae</taxon>
        <taxon>Mesorhizobium</taxon>
    </lineage>
</organism>
<evidence type="ECO:0000313" key="1">
    <source>
        <dbReference type="EMBL" id="MER8933585.1"/>
    </source>
</evidence>
<dbReference type="EMBL" id="JAMYPJ010000013">
    <property type="protein sequence ID" value="MER8933585.1"/>
    <property type="molecule type" value="Genomic_DNA"/>
</dbReference>
<reference evidence="1 2" key="1">
    <citation type="journal article" date="2024" name="Proc. Natl. Acad. Sci. U.S.A.">
        <title>The evolutionary genomics of adaptation to stress in wild rhizobium bacteria.</title>
        <authorList>
            <person name="Kehlet-Delgado H."/>
            <person name="Montoya A.P."/>
            <person name="Jensen K.T."/>
            <person name="Wendlandt C.E."/>
            <person name="Dexheimer C."/>
            <person name="Roberts M."/>
            <person name="Torres Martinez L."/>
            <person name="Friesen M.L."/>
            <person name="Griffitts J.S."/>
            <person name="Porter S.S."/>
        </authorList>
    </citation>
    <scope>NUCLEOTIDE SEQUENCE [LARGE SCALE GENOMIC DNA]</scope>
    <source>
        <strain evidence="1 2">M0729</strain>
    </source>
</reference>
<dbReference type="InterPro" id="IPR009702">
    <property type="entry name" value="DUF1284"/>
</dbReference>
<gene>
    <name evidence="1" type="ORF">NKI33_11475</name>
</gene>
<proteinExistence type="predicted"/>
<name>A0ABV1YEL0_9HYPH</name>
<evidence type="ECO:0000313" key="2">
    <source>
        <dbReference type="Proteomes" id="UP001464387"/>
    </source>
</evidence>
<sequence>MTIRLRAHHLLCLLTYVGKGYSSAFTANYDGIAERLSRGEDILLVSGPDDICARLLDEPEPHCLRDSASARDQLAARDVEDLLTRPIHAGARLDLDAATLVRMRQAFSTGLVRKACEGCEWSALCSTVAAGNYRDTRLQRPAETENCPF</sequence>